<evidence type="ECO:0000313" key="5">
    <source>
        <dbReference type="EMBL" id="SNX74566.1"/>
    </source>
</evidence>
<evidence type="ECO:0000256" key="3">
    <source>
        <dbReference type="SAM" id="MobiDB-lite"/>
    </source>
</evidence>
<dbReference type="Proteomes" id="UP000219467">
    <property type="component" value="Unassembled WGS sequence"/>
</dbReference>
<dbReference type="Pfam" id="PF00685">
    <property type="entry name" value="Sulfotransfer_1"/>
    <property type="match status" value="1"/>
</dbReference>
<gene>
    <name evidence="5" type="ORF">SAMN05878503_12343</name>
</gene>
<name>A0A285D5D2_9RHOB</name>
<protein>
    <submittedName>
        <fullName evidence="5">Sulfotransferase domain-containing protein</fullName>
    </submittedName>
</protein>
<keyword evidence="2" id="KW-0325">Glycoprotein</keyword>
<feature type="domain" description="Sulfotransferase" evidence="4">
    <location>
        <begin position="21"/>
        <end position="220"/>
    </location>
</feature>
<dbReference type="InterPro" id="IPR027417">
    <property type="entry name" value="P-loop_NTPase"/>
</dbReference>
<dbReference type="GO" id="GO:0008146">
    <property type="term" value="F:sulfotransferase activity"/>
    <property type="evidence" value="ECO:0007669"/>
    <property type="project" value="InterPro"/>
</dbReference>
<organism evidence="5 6">
    <name type="scientific">Cereibacter ovatus</name>
    <dbReference type="NCBI Taxonomy" id="439529"/>
    <lineage>
        <taxon>Bacteria</taxon>
        <taxon>Pseudomonadati</taxon>
        <taxon>Pseudomonadota</taxon>
        <taxon>Alphaproteobacteria</taxon>
        <taxon>Rhodobacterales</taxon>
        <taxon>Paracoccaceae</taxon>
        <taxon>Cereibacter</taxon>
    </lineage>
</organism>
<dbReference type="PANTHER" id="PTHR10605:SF56">
    <property type="entry name" value="BIFUNCTIONAL HEPARAN SULFATE N-DEACETYLASE_N-SULFOTRANSFERASE"/>
    <property type="match status" value="1"/>
</dbReference>
<dbReference type="OrthoDB" id="981508at2"/>
<evidence type="ECO:0000256" key="1">
    <source>
        <dbReference type="ARBA" id="ARBA00022679"/>
    </source>
</evidence>
<keyword evidence="6" id="KW-1185">Reference proteome</keyword>
<sequence>MIAVFPMIFGTMDFGMQACPNLFLIGAQKGGSSTLARQLIRHPAIAFQSVKEPNFFIAPSLDACRAQLLQAGPPTKEVPYSLDASVNYTRYPLQPHVPETILRICGPDEPRFLYILRHPFDRAVSEYYWKREHFGEYRSIDAALTPESQYVLTGCYDLQISRYLAHFARDRFLFLTFDDHIRDPQGSCDAIFDWLGLERTDLGAQVTLHRGRTNQAVTKEARLRAVNRLVYASPALRRAVKSVLPHRMLRRVTDMLSRPTMREAPPANLRQHLMQEIFADSIAWRRRRDRPGPVRLAGLRRHPRPVAQSRGAHRNRERQVKGGFPVGPGAENQCLGPHGPDVRDRTDLQRRMALFQDSD</sequence>
<evidence type="ECO:0000259" key="4">
    <source>
        <dbReference type="Pfam" id="PF00685"/>
    </source>
</evidence>
<dbReference type="SUPFAM" id="SSF52540">
    <property type="entry name" value="P-loop containing nucleoside triphosphate hydrolases"/>
    <property type="match status" value="1"/>
</dbReference>
<dbReference type="Gene3D" id="3.40.50.300">
    <property type="entry name" value="P-loop containing nucleotide triphosphate hydrolases"/>
    <property type="match status" value="1"/>
</dbReference>
<accession>A0A285D5D2</accession>
<dbReference type="EMBL" id="OAOQ01000023">
    <property type="protein sequence ID" value="SNX74566.1"/>
    <property type="molecule type" value="Genomic_DNA"/>
</dbReference>
<reference evidence="6" key="1">
    <citation type="submission" date="2017-08" db="EMBL/GenBank/DDBJ databases">
        <authorList>
            <person name="Varghese N."/>
            <person name="Submissions S."/>
        </authorList>
    </citation>
    <scope>NUCLEOTIDE SEQUENCE [LARGE SCALE GENOMIC DNA]</scope>
    <source>
        <strain evidence="6">JA234</strain>
    </source>
</reference>
<proteinExistence type="predicted"/>
<dbReference type="InterPro" id="IPR000863">
    <property type="entry name" value="Sulfotransferase_dom"/>
</dbReference>
<dbReference type="AlphaFoldDB" id="A0A285D5D2"/>
<evidence type="ECO:0000313" key="6">
    <source>
        <dbReference type="Proteomes" id="UP000219467"/>
    </source>
</evidence>
<keyword evidence="1 5" id="KW-0808">Transferase</keyword>
<feature type="region of interest" description="Disordered" evidence="3">
    <location>
        <begin position="293"/>
        <end position="343"/>
    </location>
</feature>
<dbReference type="PANTHER" id="PTHR10605">
    <property type="entry name" value="HEPARAN SULFATE SULFOTRANSFERASE"/>
    <property type="match status" value="1"/>
</dbReference>
<evidence type="ECO:0000256" key="2">
    <source>
        <dbReference type="ARBA" id="ARBA00023180"/>
    </source>
</evidence>
<dbReference type="InterPro" id="IPR037359">
    <property type="entry name" value="NST/OST"/>
</dbReference>